<organism evidence="1 2">
    <name type="scientific">Lentibacillus kimchii</name>
    <dbReference type="NCBI Taxonomy" id="1542911"/>
    <lineage>
        <taxon>Bacteria</taxon>
        <taxon>Bacillati</taxon>
        <taxon>Bacillota</taxon>
        <taxon>Bacilli</taxon>
        <taxon>Bacillales</taxon>
        <taxon>Bacillaceae</taxon>
        <taxon>Lentibacillus</taxon>
    </lineage>
</organism>
<dbReference type="EMBL" id="JBHTGR010000017">
    <property type="protein sequence ID" value="MFC7747231.1"/>
    <property type="molecule type" value="Genomic_DNA"/>
</dbReference>
<dbReference type="InterPro" id="IPR043148">
    <property type="entry name" value="TagF_C"/>
</dbReference>
<reference evidence="2" key="1">
    <citation type="journal article" date="2019" name="Int. J. Syst. Evol. Microbiol.">
        <title>The Global Catalogue of Microorganisms (GCM) 10K type strain sequencing project: providing services to taxonomists for standard genome sequencing and annotation.</title>
        <authorList>
            <consortium name="The Broad Institute Genomics Platform"/>
            <consortium name="The Broad Institute Genome Sequencing Center for Infectious Disease"/>
            <person name="Wu L."/>
            <person name="Ma J."/>
        </authorList>
    </citation>
    <scope>NUCLEOTIDE SEQUENCE [LARGE SCALE GENOMIC DNA]</scope>
    <source>
        <strain evidence="2">JCM 30234</strain>
    </source>
</reference>
<gene>
    <name evidence="1" type="ORF">ACFQU8_08270</name>
</gene>
<proteinExistence type="predicted"/>
<sequence length="883" mass="103233">MKWHKILKKWKQRLVKKVTLYDWSGDSDALTYYFQLSHFWGDINHVAAALTTDDHAYFLPCERQGKHLTITVSADNLNVIESSAVLHVYINHQVMWLTTSLSNSAMKEAVITGGKCLVTKVQQHLTIRRLLPEYDFNREPITIRDVQTGYNTLSFQMTDWHDTPMELCFLRGQKDMLLQATVDEGCVQVHDLSLLSKGNWQLFIKTGNTLTPAGIQEQEMAFFNTCHHRMTPLSKKGYFHLHVAPNRLKAASIGIEHQSASISLHITPEAIEQQADANLQLIMNDPVHDRDYIYSLHPETQGYLAHIPLMDVNDHFAKKRFFVLQEGDEPLKYQLQIKRSVLKGDLTFEHAVNAQYMTYAFYKRKDATLGLNVQKPKLNKQLWKIDDFILKGQLGEGDGALDKFMDCAPYLYIEDRHSFDAVYMPIQDVFEADLNELDLINLKSKEKTIFDIFVVIINQQGDMIRKEKIKYKYADYKKDNYYTYKQQEDDASNQHHFLITTTPFGNLKIESFTIPRTIQIPADTSVKDSNVWLLGERYNTAQDNGIVLFHWLQNHTDIDAYYVIDEESPEYEKMKDNPNVLCFGSEKHFAIAFKAKVLLGTHDLENILPYKPASGFFHYENTYRVFLQHGVLGRKNVEYHKKYYELPFNLVIVSSEPEKYDIVMDELGYQEDEVAVTGLARFDNLIQNQNTRPKDILLMPTWRDWINTDQQFLESKYYAAYTNLINNTRLLELLEAYDVQLHFYPHYRAQDYFQREMRVDNDRVTFIPYDTYYVQELLINHALLITDFSSVSFDFSLMNKPVIYYHFDVKRFFRKGILRPVEETFIGKIAESEEELVNLIEDRLQHQLANYDVDISGIIKYQDASNCQRIFQTVESRLTQSQQ</sequence>
<dbReference type="PANTHER" id="PTHR37316:SF3">
    <property type="entry name" value="TEICHOIC ACID GLYCEROL-PHOSPHATE TRANSFERASE"/>
    <property type="match status" value="1"/>
</dbReference>
<name>A0ABW2UXB7_9BACI</name>
<keyword evidence="2" id="KW-1185">Reference proteome</keyword>
<dbReference type="Proteomes" id="UP001596620">
    <property type="component" value="Unassembled WGS sequence"/>
</dbReference>
<dbReference type="PANTHER" id="PTHR37316">
    <property type="entry name" value="TEICHOIC ACID GLYCEROL-PHOSPHATE PRIMASE"/>
    <property type="match status" value="1"/>
</dbReference>
<dbReference type="InterPro" id="IPR007554">
    <property type="entry name" value="Glycerophosphate_synth"/>
</dbReference>
<evidence type="ECO:0000313" key="2">
    <source>
        <dbReference type="Proteomes" id="UP001596620"/>
    </source>
</evidence>
<comment type="caution">
    <text evidence="1">The sequence shown here is derived from an EMBL/GenBank/DDBJ whole genome shotgun (WGS) entry which is preliminary data.</text>
</comment>
<protein>
    <submittedName>
        <fullName evidence="1">CDP-glycerol glycerophosphotransferase family protein</fullName>
    </submittedName>
</protein>
<dbReference type="RefSeq" id="WP_382358750.1">
    <property type="nucleotide sequence ID" value="NZ_JBHTGR010000017.1"/>
</dbReference>
<accession>A0ABW2UXB7</accession>
<dbReference type="InterPro" id="IPR051612">
    <property type="entry name" value="Teichoic_Acid_Biosynth"/>
</dbReference>
<evidence type="ECO:0000313" key="1">
    <source>
        <dbReference type="EMBL" id="MFC7747231.1"/>
    </source>
</evidence>
<dbReference type="SUPFAM" id="SSF53756">
    <property type="entry name" value="UDP-Glycosyltransferase/glycogen phosphorylase"/>
    <property type="match status" value="1"/>
</dbReference>
<dbReference type="Gene3D" id="3.40.50.12580">
    <property type="match status" value="1"/>
</dbReference>
<dbReference type="Pfam" id="PF04464">
    <property type="entry name" value="Glyphos_transf"/>
    <property type="match status" value="1"/>
</dbReference>